<dbReference type="EMBL" id="CAADFJ010000399">
    <property type="protein sequence ID" value="VFK07146.1"/>
    <property type="molecule type" value="Genomic_DNA"/>
</dbReference>
<evidence type="ECO:0008006" key="4">
    <source>
        <dbReference type="Google" id="ProtNLM"/>
    </source>
</evidence>
<name>A0A450VGY5_9GAMM</name>
<reference evidence="2" key="1">
    <citation type="submission" date="2019-02" db="EMBL/GenBank/DDBJ databases">
        <authorList>
            <person name="Gruber-Vodicka R. H."/>
            <person name="Seah K. B. B."/>
        </authorList>
    </citation>
    <scope>NUCLEOTIDE SEQUENCE</scope>
    <source>
        <strain evidence="3">BECK_SA2B12</strain>
        <strain evidence="2">BECK_SA2B15</strain>
        <strain evidence="1">BECK_SA2B20</strain>
    </source>
</reference>
<sequence length="52" mass="5709">MSWKRKQYSAEFKAKVAVTALGQGDRMKNTDLDSTCKCNSSVRNRGQAALAS</sequence>
<dbReference type="EMBL" id="CAADFG010000372">
    <property type="protein sequence ID" value="VFK03987.1"/>
    <property type="molecule type" value="Genomic_DNA"/>
</dbReference>
<dbReference type="AlphaFoldDB" id="A0A450VGY5"/>
<evidence type="ECO:0000313" key="2">
    <source>
        <dbReference type="EMBL" id="VFK03987.1"/>
    </source>
</evidence>
<protein>
    <recommendedName>
        <fullName evidence="4">Transposase</fullName>
    </recommendedName>
</protein>
<organism evidence="2">
    <name type="scientific">Candidatus Kentrum eta</name>
    <dbReference type="NCBI Taxonomy" id="2126337"/>
    <lineage>
        <taxon>Bacteria</taxon>
        <taxon>Pseudomonadati</taxon>
        <taxon>Pseudomonadota</taxon>
        <taxon>Gammaproteobacteria</taxon>
        <taxon>Candidatus Kentrum</taxon>
    </lineage>
</organism>
<dbReference type="EMBL" id="CAADFI010000374">
    <property type="protein sequence ID" value="VFK03706.1"/>
    <property type="molecule type" value="Genomic_DNA"/>
</dbReference>
<gene>
    <name evidence="2" type="ORF">BECKH772A_GA0070896_103723</name>
    <name evidence="1" type="ORF">BECKH772B_GA0070898_103742</name>
    <name evidence="3" type="ORF">BECKH772C_GA0070978_103991</name>
</gene>
<evidence type="ECO:0000313" key="3">
    <source>
        <dbReference type="EMBL" id="VFK07146.1"/>
    </source>
</evidence>
<proteinExistence type="predicted"/>
<accession>A0A450VGY5</accession>
<evidence type="ECO:0000313" key="1">
    <source>
        <dbReference type="EMBL" id="VFK03706.1"/>
    </source>
</evidence>